<dbReference type="Proteomes" id="UP000297595">
    <property type="component" value="Unassembled WGS sequence"/>
</dbReference>
<organism evidence="1 2">
    <name type="scientific">Orbilia oligospora</name>
    <name type="common">Nematode-trapping fungus</name>
    <name type="synonym">Arthrobotrys oligospora</name>
    <dbReference type="NCBI Taxonomy" id="2813651"/>
    <lineage>
        <taxon>Eukaryota</taxon>
        <taxon>Fungi</taxon>
        <taxon>Dikarya</taxon>
        <taxon>Ascomycota</taxon>
        <taxon>Pezizomycotina</taxon>
        <taxon>Orbiliomycetes</taxon>
        <taxon>Orbiliales</taxon>
        <taxon>Orbiliaceae</taxon>
        <taxon>Orbilia</taxon>
    </lineage>
</organism>
<evidence type="ECO:0000313" key="1">
    <source>
        <dbReference type="EMBL" id="TGJ65433.1"/>
    </source>
</evidence>
<dbReference type="AlphaFoldDB" id="A0A8H2HNA3"/>
<sequence length="173" mass="19786">MTRKRTLLLVFIHGFKGGDDTFGLFPEHLQQTLQKFLPNIGVKSVVYPRYETRGNLPAAVKCFREWYGDPLLRPLAYWILPSPLLPLMYTHLSSFNSLAILCMLLLFSLYAVDVCVCDDEPGSEWDYSSKGVISKNKMIRTNFLLQISHGFFFVTPTSCALLRPLRQGKCFQV</sequence>
<gene>
    <name evidence="1" type="ORF">EYR41_009400</name>
</gene>
<reference evidence="1 2" key="1">
    <citation type="submission" date="2019-03" db="EMBL/GenBank/DDBJ databases">
        <title>Nematode-trapping fungi genome.</title>
        <authorList>
            <person name="Vidal-Diez De Ulzurrun G."/>
        </authorList>
    </citation>
    <scope>NUCLEOTIDE SEQUENCE [LARGE SCALE GENOMIC DNA]</scope>
    <source>
        <strain evidence="1 2">TWF154</strain>
    </source>
</reference>
<proteinExistence type="predicted"/>
<evidence type="ECO:0000313" key="2">
    <source>
        <dbReference type="Proteomes" id="UP000297595"/>
    </source>
</evidence>
<dbReference type="PANTHER" id="PTHR47842">
    <property type="entry name" value="EXPRESSED PROTEIN"/>
    <property type="match status" value="1"/>
</dbReference>
<protein>
    <recommendedName>
        <fullName evidence="3">DUF676 domain-containing protein</fullName>
    </recommendedName>
</protein>
<accession>A0A8H2HNA3</accession>
<comment type="caution">
    <text evidence="1">The sequence shown here is derived from an EMBL/GenBank/DDBJ whole genome shotgun (WGS) entry which is preliminary data.</text>
</comment>
<evidence type="ECO:0008006" key="3">
    <source>
        <dbReference type="Google" id="ProtNLM"/>
    </source>
</evidence>
<dbReference type="EMBL" id="SOZJ01000006">
    <property type="protein sequence ID" value="TGJ65433.1"/>
    <property type="molecule type" value="Genomic_DNA"/>
</dbReference>
<name>A0A8H2HNA3_ORBOL</name>
<dbReference type="PANTHER" id="PTHR47842:SF1">
    <property type="entry name" value="DUF676 DOMAIN-CONTAINING PROTEIN"/>
    <property type="match status" value="1"/>
</dbReference>